<dbReference type="Pfam" id="PF00651">
    <property type="entry name" value="BTB"/>
    <property type="match status" value="1"/>
</dbReference>
<dbReference type="SMART" id="SM00225">
    <property type="entry name" value="BTB"/>
    <property type="match status" value="1"/>
</dbReference>
<dbReference type="Gene3D" id="3.30.710.10">
    <property type="entry name" value="Potassium Channel Kv1.1, Chain A"/>
    <property type="match status" value="1"/>
</dbReference>
<dbReference type="STRING" id="1328759.A0A5C2SIA5"/>
<dbReference type="OrthoDB" id="3266199at2759"/>
<evidence type="ECO:0000313" key="3">
    <source>
        <dbReference type="Proteomes" id="UP000313359"/>
    </source>
</evidence>
<dbReference type="SUPFAM" id="SSF54695">
    <property type="entry name" value="POZ domain"/>
    <property type="match status" value="1"/>
</dbReference>
<evidence type="ECO:0000313" key="2">
    <source>
        <dbReference type="EMBL" id="RPD62994.1"/>
    </source>
</evidence>
<organism evidence="2 3">
    <name type="scientific">Lentinus tigrinus ALCF2SS1-6</name>
    <dbReference type="NCBI Taxonomy" id="1328759"/>
    <lineage>
        <taxon>Eukaryota</taxon>
        <taxon>Fungi</taxon>
        <taxon>Dikarya</taxon>
        <taxon>Basidiomycota</taxon>
        <taxon>Agaricomycotina</taxon>
        <taxon>Agaricomycetes</taxon>
        <taxon>Polyporales</taxon>
        <taxon>Polyporaceae</taxon>
        <taxon>Lentinus</taxon>
    </lineage>
</organism>
<dbReference type="EMBL" id="ML122257">
    <property type="protein sequence ID" value="RPD62994.1"/>
    <property type="molecule type" value="Genomic_DNA"/>
</dbReference>
<evidence type="ECO:0000259" key="1">
    <source>
        <dbReference type="PROSITE" id="PS50097"/>
    </source>
</evidence>
<dbReference type="InterPro" id="IPR000210">
    <property type="entry name" value="BTB/POZ_dom"/>
</dbReference>
<proteinExistence type="predicted"/>
<protein>
    <recommendedName>
        <fullName evidence="1">BTB domain-containing protein</fullName>
    </recommendedName>
</protein>
<feature type="domain" description="BTB" evidence="1">
    <location>
        <begin position="19"/>
        <end position="106"/>
    </location>
</feature>
<dbReference type="AlphaFoldDB" id="A0A5C2SIA5"/>
<gene>
    <name evidence="2" type="ORF">L227DRAFT_651279</name>
</gene>
<dbReference type="Proteomes" id="UP000313359">
    <property type="component" value="Unassembled WGS sequence"/>
</dbReference>
<keyword evidence="3" id="KW-1185">Reference proteome</keyword>
<sequence length="288" mass="32372">MLEADTQATLAYHPLFSDGDLVLKSRDNTFFRVSRETLSRTSPWFRAMLTLPQTEPVEPISMDEPANLLAGLLAIVSGIELPSCHNFDHLESLLRVAEKYEMPMAISALRLSLFSPLTDVPSPIRLYGIACRMSWEGEAKLASSRTLGIDLLTPAALAELALLEPPYRDKLVVLHRQRKDQFIERLNDMELFYANQRGRPCNVDDPTNECTAIIEHSAWTAFKYAMLMHLEYAPLGTAFDEDAYNLAEMEELRYAQCPACSRHLYNVGSTIAKLHAIVKGLPKSIELS</sequence>
<dbReference type="InterPro" id="IPR011333">
    <property type="entry name" value="SKP1/BTB/POZ_sf"/>
</dbReference>
<reference evidence="2" key="1">
    <citation type="journal article" date="2018" name="Genome Biol. Evol.">
        <title>Genomics and development of Lentinus tigrinus, a white-rot wood-decaying mushroom with dimorphic fruiting bodies.</title>
        <authorList>
            <person name="Wu B."/>
            <person name="Xu Z."/>
            <person name="Knudson A."/>
            <person name="Carlson A."/>
            <person name="Chen N."/>
            <person name="Kovaka S."/>
            <person name="LaButti K."/>
            <person name="Lipzen A."/>
            <person name="Pennachio C."/>
            <person name="Riley R."/>
            <person name="Schakwitz W."/>
            <person name="Umezawa K."/>
            <person name="Ohm R.A."/>
            <person name="Grigoriev I.V."/>
            <person name="Nagy L.G."/>
            <person name="Gibbons J."/>
            <person name="Hibbett D."/>
        </authorList>
    </citation>
    <scope>NUCLEOTIDE SEQUENCE [LARGE SCALE GENOMIC DNA]</scope>
    <source>
        <strain evidence="2">ALCF2SS1-6</strain>
    </source>
</reference>
<name>A0A5C2SIA5_9APHY</name>
<accession>A0A5C2SIA5</accession>
<dbReference type="PROSITE" id="PS50097">
    <property type="entry name" value="BTB"/>
    <property type="match status" value="1"/>
</dbReference>